<protein>
    <submittedName>
        <fullName evidence="1">Uncharacterized protein</fullName>
    </submittedName>
</protein>
<dbReference type="EMBL" id="HACG01021478">
    <property type="protein sequence ID" value="CEK68343.1"/>
    <property type="molecule type" value="Transcribed_RNA"/>
</dbReference>
<dbReference type="AlphaFoldDB" id="A0A0B6ZII4"/>
<accession>A0A0B6ZII4</accession>
<organism evidence="1">
    <name type="scientific">Arion vulgaris</name>
    <dbReference type="NCBI Taxonomy" id="1028688"/>
    <lineage>
        <taxon>Eukaryota</taxon>
        <taxon>Metazoa</taxon>
        <taxon>Spiralia</taxon>
        <taxon>Lophotrochozoa</taxon>
        <taxon>Mollusca</taxon>
        <taxon>Gastropoda</taxon>
        <taxon>Heterobranchia</taxon>
        <taxon>Euthyneura</taxon>
        <taxon>Panpulmonata</taxon>
        <taxon>Eupulmonata</taxon>
        <taxon>Stylommatophora</taxon>
        <taxon>Helicina</taxon>
        <taxon>Arionoidea</taxon>
        <taxon>Arionidae</taxon>
        <taxon>Arion</taxon>
    </lineage>
</organism>
<gene>
    <name evidence="1" type="primary">ORF66008</name>
</gene>
<sequence>MAIATKTQQSVQALLPKTAARSPETSCPPFSVHAFRNTYTVGTNKKECK</sequence>
<name>A0A0B6ZII4_9EUPU</name>
<evidence type="ECO:0000313" key="1">
    <source>
        <dbReference type="EMBL" id="CEK68343.1"/>
    </source>
</evidence>
<proteinExistence type="predicted"/>
<reference evidence="1" key="1">
    <citation type="submission" date="2014-12" db="EMBL/GenBank/DDBJ databases">
        <title>Insight into the proteome of Arion vulgaris.</title>
        <authorList>
            <person name="Aradska J."/>
            <person name="Bulat T."/>
            <person name="Smidak R."/>
            <person name="Sarate P."/>
            <person name="Gangsoo J."/>
            <person name="Sialana F."/>
            <person name="Bilban M."/>
            <person name="Lubec G."/>
        </authorList>
    </citation>
    <scope>NUCLEOTIDE SEQUENCE</scope>
    <source>
        <tissue evidence="1">Skin</tissue>
    </source>
</reference>